<organism evidence="1 2">
    <name type="scientific">Calidithermus roseus</name>
    <dbReference type="NCBI Taxonomy" id="1644118"/>
    <lineage>
        <taxon>Bacteria</taxon>
        <taxon>Thermotogati</taxon>
        <taxon>Deinococcota</taxon>
        <taxon>Deinococci</taxon>
        <taxon>Thermales</taxon>
        <taxon>Thermaceae</taxon>
        <taxon>Calidithermus</taxon>
    </lineage>
</organism>
<dbReference type="EMBL" id="QWLA01000087">
    <property type="protein sequence ID" value="RIH83018.1"/>
    <property type="molecule type" value="Genomic_DNA"/>
</dbReference>
<protein>
    <submittedName>
        <fullName evidence="1">Uncharacterized protein</fullName>
    </submittedName>
</protein>
<comment type="caution">
    <text evidence="1">The sequence shown here is derived from an EMBL/GenBank/DDBJ whole genome shotgun (WGS) entry which is preliminary data.</text>
</comment>
<dbReference type="AlphaFoldDB" id="A0A399EGD0"/>
<evidence type="ECO:0000313" key="1">
    <source>
        <dbReference type="EMBL" id="RIH83018.1"/>
    </source>
</evidence>
<dbReference type="Proteomes" id="UP000265341">
    <property type="component" value="Unassembled WGS sequence"/>
</dbReference>
<sequence>MRYYALWLSLLLQGMQGQANPELLQALLKHSRSPLLAYDLPLLVQLFKHRVLSIAQPSSTAHPHLTRLLRAARAQPSREPLPQALLALAEGLYRYPQLEARPLLEESLPALEAEWAEEALRAVAHLCALEGQPLPEPYRSMACSLRPEARALFLPAELPTLNLTTPYLETLGKAQLQGYPNLRPRSLELLTLLLAHPEGITGEALAHELYSEPNPQALKTELCRLRQQGFDIQNRPYRLLTPIEADFLKLQEALQQNQLHPALALYQGPLLPRSQAPGVEALRNRIEEQLKRRVLDHPDPEPLYRLAQKLPDDLALWEALLQRLPAQDPRYPAVLAWARRLSAQYR</sequence>
<keyword evidence="2" id="KW-1185">Reference proteome</keyword>
<reference evidence="1 2" key="1">
    <citation type="submission" date="2018-08" db="EMBL/GenBank/DDBJ databases">
        <title>Meiothermus roseus NBRC 110900 genome sequencing project.</title>
        <authorList>
            <person name="Da Costa M.S."/>
            <person name="Albuquerque L."/>
            <person name="Raposo P."/>
            <person name="Froufe H.J.C."/>
            <person name="Barroso C.S."/>
            <person name="Egas C."/>
        </authorList>
    </citation>
    <scope>NUCLEOTIDE SEQUENCE [LARGE SCALE GENOMIC DNA]</scope>
    <source>
        <strain evidence="1 2">NBRC 110900</strain>
    </source>
</reference>
<evidence type="ECO:0000313" key="2">
    <source>
        <dbReference type="Proteomes" id="UP000265341"/>
    </source>
</evidence>
<proteinExistence type="predicted"/>
<gene>
    <name evidence="1" type="ORF">Mrose_03195</name>
</gene>
<accession>A0A399EGD0</accession>
<name>A0A399EGD0_9DEIN</name>